<evidence type="ECO:0000256" key="2">
    <source>
        <dbReference type="ARBA" id="ARBA00022679"/>
    </source>
</evidence>
<feature type="domain" description="Glycosyl transferase family 1" evidence="3">
    <location>
        <begin position="210"/>
        <end position="365"/>
    </location>
</feature>
<dbReference type="GO" id="GO:0016757">
    <property type="term" value="F:glycosyltransferase activity"/>
    <property type="evidence" value="ECO:0007669"/>
    <property type="project" value="UniProtKB-KW"/>
</dbReference>
<dbReference type="RefSeq" id="WP_123697254.1">
    <property type="nucleotide sequence ID" value="NZ_RKHJ01000001.1"/>
</dbReference>
<dbReference type="Pfam" id="PF00534">
    <property type="entry name" value="Glycos_transf_1"/>
    <property type="match status" value="1"/>
</dbReference>
<evidence type="ECO:0000313" key="4">
    <source>
        <dbReference type="EMBL" id="ROR66247.1"/>
    </source>
</evidence>
<dbReference type="AlphaFoldDB" id="A0A3N2AT77"/>
<evidence type="ECO:0000256" key="1">
    <source>
        <dbReference type="ARBA" id="ARBA00022676"/>
    </source>
</evidence>
<keyword evidence="5" id="KW-1185">Reference proteome</keyword>
<dbReference type="OrthoDB" id="9814612at2"/>
<dbReference type="Gene3D" id="3.40.50.2000">
    <property type="entry name" value="Glycogen Phosphorylase B"/>
    <property type="match status" value="2"/>
</dbReference>
<dbReference type="PANTHER" id="PTHR12526:SF510">
    <property type="entry name" value="D-INOSITOL 3-PHOSPHATE GLYCOSYLTRANSFERASE"/>
    <property type="match status" value="1"/>
</dbReference>
<dbReference type="SUPFAM" id="SSF53756">
    <property type="entry name" value="UDP-Glycosyltransferase/glycogen phosphorylase"/>
    <property type="match status" value="1"/>
</dbReference>
<dbReference type="CDD" id="cd03801">
    <property type="entry name" value="GT4_PimA-like"/>
    <property type="match status" value="1"/>
</dbReference>
<evidence type="ECO:0000259" key="3">
    <source>
        <dbReference type="Pfam" id="PF00534"/>
    </source>
</evidence>
<evidence type="ECO:0000313" key="5">
    <source>
        <dbReference type="Proteomes" id="UP000275456"/>
    </source>
</evidence>
<reference evidence="4 5" key="1">
    <citation type="submission" date="2018-11" db="EMBL/GenBank/DDBJ databases">
        <title>Sequencing the genomes of 1000 actinobacteria strains.</title>
        <authorList>
            <person name="Klenk H.-P."/>
        </authorList>
    </citation>
    <scope>NUCLEOTIDE SEQUENCE [LARGE SCALE GENOMIC DNA]</scope>
    <source>
        <strain evidence="4 5">DSM 9580</strain>
    </source>
</reference>
<dbReference type="PANTHER" id="PTHR12526">
    <property type="entry name" value="GLYCOSYLTRANSFERASE"/>
    <property type="match status" value="1"/>
</dbReference>
<organism evidence="4 5">
    <name type="scientific">Agrococcus jenensis</name>
    <dbReference type="NCBI Taxonomy" id="46353"/>
    <lineage>
        <taxon>Bacteria</taxon>
        <taxon>Bacillati</taxon>
        <taxon>Actinomycetota</taxon>
        <taxon>Actinomycetes</taxon>
        <taxon>Micrococcales</taxon>
        <taxon>Microbacteriaceae</taxon>
        <taxon>Agrococcus</taxon>
    </lineage>
</organism>
<proteinExistence type="predicted"/>
<keyword evidence="2 4" id="KW-0808">Transferase</keyword>
<sequence length="390" mass="41905">MSDAHPREGSVRVAFFDHSNERGGAEMALARVLRSEVPWSATLVTPRRASRETVFDALAPGVHHVEIGVAQPPLASRRGDRLAPLGAAARIMSTVLALTRAPELRAADVFVANTTRSGVYVALAARVLSKPFVLHLRDRVEPAAIGGLATQLMRRIALPGAAAVVANSQATLATTDGHLRTERAVVLPSAAGLEPSGGAAPIVRPTVQRVGMVARIDPWKGQELLIRAFASVEELRSATLDFLGAPAFGHDAYVDDLRRLATELGLQERVRFLGHVADVAQALQDLDICVQCSIRPEPLGQNVLQYLSSGRPTIVADEGGPSEWITHDVNGLKFRPRDERDLSAQLRLLAADSERRARMSAEAQRTPGLLTDVEVAERLCDLVSDVARAS</sequence>
<comment type="caution">
    <text evidence="4">The sequence shown here is derived from an EMBL/GenBank/DDBJ whole genome shotgun (WGS) entry which is preliminary data.</text>
</comment>
<dbReference type="Proteomes" id="UP000275456">
    <property type="component" value="Unassembled WGS sequence"/>
</dbReference>
<dbReference type="EMBL" id="RKHJ01000001">
    <property type="protein sequence ID" value="ROR66247.1"/>
    <property type="molecule type" value="Genomic_DNA"/>
</dbReference>
<dbReference type="InterPro" id="IPR001296">
    <property type="entry name" value="Glyco_trans_1"/>
</dbReference>
<name>A0A3N2AT77_9MICO</name>
<protein>
    <submittedName>
        <fullName evidence="4">Glycosyl transferase family 1</fullName>
    </submittedName>
</protein>
<keyword evidence="1" id="KW-0328">Glycosyltransferase</keyword>
<gene>
    <name evidence="4" type="ORF">EDD26_1629</name>
</gene>
<accession>A0A3N2AT77</accession>